<dbReference type="Proteomes" id="UP001151295">
    <property type="component" value="Unassembled WGS sequence"/>
</dbReference>
<evidence type="ECO:0000313" key="3">
    <source>
        <dbReference type="Proteomes" id="UP001151295"/>
    </source>
</evidence>
<feature type="chain" id="PRO_5046418739" description="Glycoside hydrolase family 125 protein" evidence="1">
    <location>
        <begin position="20"/>
        <end position="504"/>
    </location>
</feature>
<dbReference type="PANTHER" id="PTHR31047">
    <property type="entry name" value="MEIOTICALLY UP-REGULATED GENE 157 PROTEIN"/>
    <property type="match status" value="1"/>
</dbReference>
<accession>A0ABQ8PMX8</accession>
<dbReference type="EMBL" id="JANBQD010000027">
    <property type="protein sequence ID" value="KAJ1992460.1"/>
    <property type="molecule type" value="Genomic_DNA"/>
</dbReference>
<feature type="signal peptide" evidence="1">
    <location>
        <begin position="1"/>
        <end position="19"/>
    </location>
</feature>
<evidence type="ECO:0008006" key="4">
    <source>
        <dbReference type="Google" id="ProtNLM"/>
    </source>
</evidence>
<dbReference type="InterPro" id="IPR008928">
    <property type="entry name" value="6-hairpin_glycosidase_sf"/>
</dbReference>
<gene>
    <name evidence="2" type="ORF">EDC05_002777</name>
</gene>
<comment type="caution">
    <text evidence="2">The sequence shown here is derived from an EMBL/GenBank/DDBJ whole genome shotgun (WGS) entry which is preliminary data.</text>
</comment>
<proteinExistence type="predicted"/>
<reference evidence="2" key="1">
    <citation type="submission" date="2022-07" db="EMBL/GenBank/DDBJ databases">
        <title>Phylogenomic reconstructions and comparative analyses of Kickxellomycotina fungi.</title>
        <authorList>
            <person name="Reynolds N.K."/>
            <person name="Stajich J.E."/>
            <person name="Barry K."/>
            <person name="Grigoriev I.V."/>
            <person name="Crous P."/>
            <person name="Smith M.E."/>
        </authorList>
    </citation>
    <scope>NUCLEOTIDE SEQUENCE</scope>
    <source>
        <strain evidence="2">BCRC 34882</strain>
    </source>
</reference>
<evidence type="ECO:0000256" key="1">
    <source>
        <dbReference type="SAM" id="SignalP"/>
    </source>
</evidence>
<dbReference type="InterPro" id="IPR012341">
    <property type="entry name" value="6hp_glycosidase-like_sf"/>
</dbReference>
<dbReference type="SUPFAM" id="SSF48208">
    <property type="entry name" value="Six-hairpin glycosidases"/>
    <property type="match status" value="1"/>
</dbReference>
<evidence type="ECO:0000313" key="2">
    <source>
        <dbReference type="EMBL" id="KAJ1992460.1"/>
    </source>
</evidence>
<name>A0ABQ8PMX8_9FUNG</name>
<dbReference type="PANTHER" id="PTHR31047:SF0">
    <property type="entry name" value="MEIOTICALLY UP-REGULATED GENE 157 PROTEIN"/>
    <property type="match status" value="1"/>
</dbReference>
<keyword evidence="1" id="KW-0732">Signal</keyword>
<dbReference type="InterPro" id="IPR008313">
    <property type="entry name" value="GH125"/>
</dbReference>
<protein>
    <recommendedName>
        <fullName evidence="4">Glycoside hydrolase family 125 protein</fullName>
    </recommendedName>
</protein>
<organism evidence="2 3">
    <name type="scientific">Coemansia umbellata</name>
    <dbReference type="NCBI Taxonomy" id="1424467"/>
    <lineage>
        <taxon>Eukaryota</taxon>
        <taxon>Fungi</taxon>
        <taxon>Fungi incertae sedis</taxon>
        <taxon>Zoopagomycota</taxon>
        <taxon>Kickxellomycotina</taxon>
        <taxon>Kickxellomycetes</taxon>
        <taxon>Kickxellales</taxon>
        <taxon>Kickxellaceae</taxon>
        <taxon>Coemansia</taxon>
    </lineage>
</organism>
<dbReference type="PIRSF" id="PIRSF028846">
    <property type="entry name" value="UCP028846"/>
    <property type="match status" value="1"/>
</dbReference>
<dbReference type="PROSITE" id="PS51257">
    <property type="entry name" value="PROKAR_LIPOPROTEIN"/>
    <property type="match status" value="1"/>
</dbReference>
<dbReference type="Pfam" id="PF06824">
    <property type="entry name" value="Glyco_hydro_125"/>
    <property type="match status" value="1"/>
</dbReference>
<dbReference type="Gene3D" id="1.50.10.10">
    <property type="match status" value="1"/>
</dbReference>
<keyword evidence="3" id="KW-1185">Reference proteome</keyword>
<dbReference type="SMART" id="SM01149">
    <property type="entry name" value="DUF1237"/>
    <property type="match status" value="1"/>
</dbReference>
<sequence>MRYLLIIHSLLAINALVSCADSSCPSFTDYSSVPHNPLSSGAHKIPYMRPPPNCRTFTNPTIEKVVKDVTSVINDPDWRQLFTNTFTNTLDTTVAWHEPTKYDPYTFLVTGDITAQWIRDSANQIIPYIPYASEDINIAKLILGLVNMQSEELADYPFGNAFQPPSRSGLAPTDNGIAVNLFVSPPFNNNTVFEAKFEIDSFASFFQLSTLYWKATGDASFTKSKPWMQAVRNILATTKRLQEPTYKPNKFVNRPLVEYSRLTYTATETQFGGGMGNPVKYTGMVKTLFRPSDDATIFPFLVPANAFLAVELANLGQMFSALGTNLDIANEANSRAKEIRQGVLQFGTLMHPKYGRIFAYETDGYGSALVMDDANGPSLLSLPYLGFIDAEDPLYQNTRSLILSLDDNPWYFAGPYIHGIGSPHTGFTKVWPMAIIMRGLTSNNYTEVKECLELVKTTTSGLGLMHESVSVTKPEDYTRSWFAWCNSLASQFVIDALSRFPGII</sequence>